<accession>A0A0S4LD81</accession>
<sequence length="50" mass="5418">MQSGSSLTRIIHGGSSRNRQDALQDGQAEGRAWPLHTRASLTAAASWRVQ</sequence>
<evidence type="ECO:0000256" key="1">
    <source>
        <dbReference type="SAM" id="MobiDB-lite"/>
    </source>
</evidence>
<name>A0A0S4LD81_9BACT</name>
<keyword evidence="3" id="KW-1185">Reference proteome</keyword>
<gene>
    <name evidence="2" type="ORF">COMA1_11405</name>
</gene>
<protein>
    <submittedName>
        <fullName evidence="2">Uncharacterized protein</fullName>
    </submittedName>
</protein>
<reference evidence="2 3" key="1">
    <citation type="submission" date="2015-10" db="EMBL/GenBank/DDBJ databases">
        <authorList>
            <person name="Gilbert D.G."/>
        </authorList>
    </citation>
    <scope>NUCLEOTIDE SEQUENCE [LARGE SCALE GENOMIC DNA]</scope>
    <source>
        <strain evidence="2">COMA1</strain>
    </source>
</reference>
<organism evidence="2 3">
    <name type="scientific">Candidatus Nitrospira nitrosa</name>
    <dbReference type="NCBI Taxonomy" id="1742972"/>
    <lineage>
        <taxon>Bacteria</taxon>
        <taxon>Pseudomonadati</taxon>
        <taxon>Nitrospirota</taxon>
        <taxon>Nitrospiria</taxon>
        <taxon>Nitrospirales</taxon>
        <taxon>Nitrospiraceae</taxon>
        <taxon>Nitrospira</taxon>
    </lineage>
</organism>
<feature type="region of interest" description="Disordered" evidence="1">
    <location>
        <begin position="1"/>
        <end position="35"/>
    </location>
</feature>
<dbReference type="EMBL" id="CZQA01000001">
    <property type="protein sequence ID" value="CUS33894.1"/>
    <property type="molecule type" value="Genomic_DNA"/>
</dbReference>
<dbReference type="STRING" id="1742972.COMA1_11405"/>
<dbReference type="AlphaFoldDB" id="A0A0S4LD81"/>
<proteinExistence type="predicted"/>
<evidence type="ECO:0000313" key="2">
    <source>
        <dbReference type="EMBL" id="CUS33894.1"/>
    </source>
</evidence>
<dbReference type="Proteomes" id="UP000199032">
    <property type="component" value="Unassembled WGS sequence"/>
</dbReference>
<evidence type="ECO:0000313" key="3">
    <source>
        <dbReference type="Proteomes" id="UP000199032"/>
    </source>
</evidence>